<keyword evidence="3" id="KW-1185">Reference proteome</keyword>
<evidence type="ECO:0000313" key="3">
    <source>
        <dbReference type="Proteomes" id="UP000642910"/>
    </source>
</evidence>
<dbReference type="Pfam" id="PF13302">
    <property type="entry name" value="Acetyltransf_3"/>
    <property type="match status" value="1"/>
</dbReference>
<sequence>MFYQTIDDDLRLRLLEPRDADALFRLLDESRAYLREWLPFLDANQSSEETRAFILSGLQRYAAQNGAEIGLWYRGEIAGVLGLHFIDWANRLTTVGYWLGERYQGKGIMTRACRAVIDILFREYGLNRVEIRAATGNHKSRAVAERLGFQYEGCKRQAEWLYDHYVDHAVYSMLAAEWSSVQAR</sequence>
<dbReference type="InterPro" id="IPR000182">
    <property type="entry name" value="GNAT_dom"/>
</dbReference>
<dbReference type="PROSITE" id="PS51186">
    <property type="entry name" value="GNAT"/>
    <property type="match status" value="1"/>
</dbReference>
<proteinExistence type="predicted"/>
<comment type="caution">
    <text evidence="2">The sequence shown here is derived from an EMBL/GenBank/DDBJ whole genome shotgun (WGS) entry which is preliminary data.</text>
</comment>
<dbReference type="PANTHER" id="PTHR43441:SF12">
    <property type="entry name" value="RIBOSOMAL N-ACETYLTRANSFERASE YDAF-RELATED"/>
    <property type="match status" value="1"/>
</dbReference>
<accession>A0ABS0F0C3</accession>
<dbReference type="RefSeq" id="WP_067850195.1">
    <property type="nucleotide sequence ID" value="NZ_JADPKZ010000025.1"/>
</dbReference>
<dbReference type="Gene3D" id="3.40.630.30">
    <property type="match status" value="1"/>
</dbReference>
<dbReference type="Proteomes" id="UP000642910">
    <property type="component" value="Unassembled WGS sequence"/>
</dbReference>
<dbReference type="SUPFAM" id="SSF55729">
    <property type="entry name" value="Acyl-CoA N-acyltransferases (Nat)"/>
    <property type="match status" value="1"/>
</dbReference>
<protein>
    <submittedName>
        <fullName evidence="2">GNAT family N-acetyltransferase</fullName>
    </submittedName>
</protein>
<evidence type="ECO:0000259" key="1">
    <source>
        <dbReference type="PROSITE" id="PS51186"/>
    </source>
</evidence>
<evidence type="ECO:0000313" key="2">
    <source>
        <dbReference type="EMBL" id="MBF8376753.1"/>
    </source>
</evidence>
<feature type="domain" description="N-acetyltransferase" evidence="1">
    <location>
        <begin position="10"/>
        <end position="177"/>
    </location>
</feature>
<dbReference type="InterPro" id="IPR016181">
    <property type="entry name" value="Acyl_CoA_acyltransferase"/>
</dbReference>
<dbReference type="EMBL" id="JADPKZ010000025">
    <property type="protein sequence ID" value="MBF8376753.1"/>
    <property type="molecule type" value="Genomic_DNA"/>
</dbReference>
<dbReference type="InterPro" id="IPR051908">
    <property type="entry name" value="Ribosomal_N-acetyltransferase"/>
</dbReference>
<dbReference type="PANTHER" id="PTHR43441">
    <property type="entry name" value="RIBOSOMAL-PROTEIN-SERINE ACETYLTRANSFERASE"/>
    <property type="match status" value="1"/>
</dbReference>
<reference evidence="2 3" key="1">
    <citation type="submission" date="2020-11" db="EMBL/GenBank/DDBJ databases">
        <title>Genomic insight of Alicyclobacillus mali FL 18 reveals a new arsenic-resistant strain, with potential in environmental biotechnology.</title>
        <authorList>
            <person name="Fiorentino G."/>
            <person name="Gallo G."/>
            <person name="Aulitto M."/>
        </authorList>
    </citation>
    <scope>NUCLEOTIDE SEQUENCE [LARGE SCALE GENOMIC DNA]</scope>
    <source>
        <strain evidence="2 3">FL 18</strain>
    </source>
</reference>
<gene>
    <name evidence="2" type="ORF">IW967_02530</name>
</gene>
<organism evidence="2 3">
    <name type="scientific">Alicyclobacillus mali</name>
    <name type="common">ex Roth et al. 2021</name>
    <dbReference type="NCBI Taxonomy" id="1123961"/>
    <lineage>
        <taxon>Bacteria</taxon>
        <taxon>Bacillati</taxon>
        <taxon>Bacillota</taxon>
        <taxon>Bacilli</taxon>
        <taxon>Bacillales</taxon>
        <taxon>Alicyclobacillaceae</taxon>
        <taxon>Alicyclobacillus</taxon>
    </lineage>
</organism>
<name>A0ABS0F0C3_9BACL</name>